<protein>
    <submittedName>
        <fullName evidence="1">Uncharacterized protein</fullName>
    </submittedName>
</protein>
<accession>A0A8A1MFC9</accession>
<proteinExistence type="predicted"/>
<gene>
    <name evidence="1" type="ORF">I7I51_01690</name>
</gene>
<reference evidence="1" key="1">
    <citation type="submission" date="2021-01" db="EMBL/GenBank/DDBJ databases">
        <title>Chromosome-level genome assembly of a human fungal pathogen reveals clustering of transcriptionally co-regulated genes.</title>
        <authorList>
            <person name="Voorhies M."/>
            <person name="Cohen S."/>
            <person name="Shea T.P."/>
            <person name="Petrus S."/>
            <person name="Munoz J.F."/>
            <person name="Poplawski S."/>
            <person name="Goldman W.E."/>
            <person name="Michael T."/>
            <person name="Cuomo C.A."/>
            <person name="Sil A."/>
            <person name="Beyhan S."/>
        </authorList>
    </citation>
    <scope>NUCLEOTIDE SEQUENCE</scope>
    <source>
        <strain evidence="1">WU24</strain>
    </source>
</reference>
<evidence type="ECO:0000313" key="2">
    <source>
        <dbReference type="Proteomes" id="UP000663671"/>
    </source>
</evidence>
<name>A0A8A1MFC9_AJECA</name>
<sequence length="114" mass="12633">MANKFESPESNNAEFQPISKIIQNREPRINGGMYVQGKAEARTLLPAYIYGSLHLADSSSRYGQVISLSSSDLAARKLLCPMGMGRSNLTRNPAAVQHYPGDLPFELQKKDQYS</sequence>
<organism evidence="1 2">
    <name type="scientific">Ajellomyces capsulatus</name>
    <name type="common">Darling's disease fungus</name>
    <name type="synonym">Histoplasma capsulatum</name>
    <dbReference type="NCBI Taxonomy" id="5037"/>
    <lineage>
        <taxon>Eukaryota</taxon>
        <taxon>Fungi</taxon>
        <taxon>Dikarya</taxon>
        <taxon>Ascomycota</taxon>
        <taxon>Pezizomycotina</taxon>
        <taxon>Eurotiomycetes</taxon>
        <taxon>Eurotiomycetidae</taxon>
        <taxon>Onygenales</taxon>
        <taxon>Ajellomycetaceae</taxon>
        <taxon>Histoplasma</taxon>
    </lineage>
</organism>
<evidence type="ECO:0000313" key="1">
    <source>
        <dbReference type="EMBL" id="QSS64621.1"/>
    </source>
</evidence>
<dbReference type="Proteomes" id="UP000663671">
    <property type="component" value="Chromosome 1"/>
</dbReference>
<dbReference type="VEuPathDB" id="FungiDB:I7I51_01690"/>
<dbReference type="EMBL" id="CP069114">
    <property type="protein sequence ID" value="QSS64621.1"/>
    <property type="molecule type" value="Genomic_DNA"/>
</dbReference>
<dbReference type="AlphaFoldDB" id="A0A8A1MFC9"/>